<name>A0A8T0T3N5_PANVG</name>
<gene>
    <name evidence="1" type="ORF">PVAP13_4NG014443</name>
</gene>
<proteinExistence type="predicted"/>
<evidence type="ECO:0000313" key="1">
    <source>
        <dbReference type="EMBL" id="KAG2603863.1"/>
    </source>
</evidence>
<reference evidence="1 2" key="1">
    <citation type="submission" date="2020-05" db="EMBL/GenBank/DDBJ databases">
        <title>WGS assembly of Panicum virgatum.</title>
        <authorList>
            <person name="Lovell J.T."/>
            <person name="Jenkins J."/>
            <person name="Shu S."/>
            <person name="Juenger T.E."/>
            <person name="Schmutz J."/>
        </authorList>
    </citation>
    <scope>NUCLEOTIDE SEQUENCE [LARGE SCALE GENOMIC DNA]</scope>
    <source>
        <strain evidence="2">cv. AP13</strain>
    </source>
</reference>
<dbReference type="EMBL" id="CM029044">
    <property type="protein sequence ID" value="KAG2603863.1"/>
    <property type="molecule type" value="Genomic_DNA"/>
</dbReference>
<dbReference type="Proteomes" id="UP000823388">
    <property type="component" value="Chromosome 4N"/>
</dbReference>
<comment type="caution">
    <text evidence="1">The sequence shown here is derived from an EMBL/GenBank/DDBJ whole genome shotgun (WGS) entry which is preliminary data.</text>
</comment>
<sequence length="101" mass="10295">MGVCSQHHCFVVGLLVDGVSKSYAVCVHACLLPPFVGSSPQMALGGGSWRPDARKVPLSATREIGVVQLAEVGGHAPLLIPILLGGPSVLQGFLPLLEGGG</sequence>
<evidence type="ECO:0000313" key="2">
    <source>
        <dbReference type="Proteomes" id="UP000823388"/>
    </source>
</evidence>
<dbReference type="AlphaFoldDB" id="A0A8T0T3N5"/>
<keyword evidence="2" id="KW-1185">Reference proteome</keyword>
<organism evidence="1 2">
    <name type="scientific">Panicum virgatum</name>
    <name type="common">Blackwell switchgrass</name>
    <dbReference type="NCBI Taxonomy" id="38727"/>
    <lineage>
        <taxon>Eukaryota</taxon>
        <taxon>Viridiplantae</taxon>
        <taxon>Streptophyta</taxon>
        <taxon>Embryophyta</taxon>
        <taxon>Tracheophyta</taxon>
        <taxon>Spermatophyta</taxon>
        <taxon>Magnoliopsida</taxon>
        <taxon>Liliopsida</taxon>
        <taxon>Poales</taxon>
        <taxon>Poaceae</taxon>
        <taxon>PACMAD clade</taxon>
        <taxon>Panicoideae</taxon>
        <taxon>Panicodae</taxon>
        <taxon>Paniceae</taxon>
        <taxon>Panicinae</taxon>
        <taxon>Panicum</taxon>
        <taxon>Panicum sect. Hiantes</taxon>
    </lineage>
</organism>
<accession>A0A8T0T3N5</accession>
<protein>
    <submittedName>
        <fullName evidence="1">Uncharacterized protein</fullName>
    </submittedName>
</protein>